<dbReference type="Proteomes" id="UP001274896">
    <property type="component" value="Unassembled WGS sequence"/>
</dbReference>
<name>A0AAE0QSL9_9TELE</name>
<comment type="caution">
    <text evidence="3">The sequence shown here is derived from an EMBL/GenBank/DDBJ whole genome shotgun (WGS) entry which is preliminary data.</text>
</comment>
<keyword evidence="1" id="KW-0812">Transmembrane</keyword>
<evidence type="ECO:0000313" key="4">
    <source>
        <dbReference type="Proteomes" id="UP001274896"/>
    </source>
</evidence>
<gene>
    <name evidence="3" type="ORF">QTP70_000812</name>
</gene>
<dbReference type="PANTHER" id="PTHR46484">
    <property type="entry name" value="SI:CH211-171H4.5-RELATED"/>
    <property type="match status" value="1"/>
</dbReference>
<evidence type="ECO:0000313" key="3">
    <source>
        <dbReference type="EMBL" id="KAK3530752.1"/>
    </source>
</evidence>
<dbReference type="InterPro" id="IPR003599">
    <property type="entry name" value="Ig_sub"/>
</dbReference>
<evidence type="ECO:0000259" key="2">
    <source>
        <dbReference type="PROSITE" id="PS50835"/>
    </source>
</evidence>
<proteinExistence type="predicted"/>
<accession>A0AAE0QSL9</accession>
<keyword evidence="1" id="KW-1133">Transmembrane helix</keyword>
<dbReference type="InterPro" id="IPR013783">
    <property type="entry name" value="Ig-like_fold"/>
</dbReference>
<dbReference type="EMBL" id="JAUCMX010000011">
    <property type="protein sequence ID" value="KAK3530752.1"/>
    <property type="molecule type" value="Genomic_DNA"/>
</dbReference>
<feature type="domain" description="Ig-like" evidence="2">
    <location>
        <begin position="29"/>
        <end position="115"/>
    </location>
</feature>
<organism evidence="3 4">
    <name type="scientific">Hemibagrus guttatus</name>
    <dbReference type="NCBI Taxonomy" id="175788"/>
    <lineage>
        <taxon>Eukaryota</taxon>
        <taxon>Metazoa</taxon>
        <taxon>Chordata</taxon>
        <taxon>Craniata</taxon>
        <taxon>Vertebrata</taxon>
        <taxon>Euteleostomi</taxon>
        <taxon>Actinopterygii</taxon>
        <taxon>Neopterygii</taxon>
        <taxon>Teleostei</taxon>
        <taxon>Ostariophysi</taxon>
        <taxon>Siluriformes</taxon>
        <taxon>Bagridae</taxon>
        <taxon>Hemibagrus</taxon>
    </lineage>
</organism>
<dbReference type="SUPFAM" id="SSF48726">
    <property type="entry name" value="Immunoglobulin"/>
    <property type="match status" value="2"/>
</dbReference>
<dbReference type="InterPro" id="IPR036179">
    <property type="entry name" value="Ig-like_dom_sf"/>
</dbReference>
<dbReference type="AlphaFoldDB" id="A0AAE0QSL9"/>
<reference evidence="3" key="1">
    <citation type="submission" date="2023-06" db="EMBL/GenBank/DDBJ databases">
        <title>Male Hemibagrus guttatus genome.</title>
        <authorList>
            <person name="Bian C."/>
        </authorList>
    </citation>
    <scope>NUCLEOTIDE SEQUENCE</scope>
    <source>
        <strain evidence="3">Male_cb2023</strain>
        <tissue evidence="3">Muscle</tissue>
    </source>
</reference>
<dbReference type="Gene3D" id="2.60.40.10">
    <property type="entry name" value="Immunoglobulins"/>
    <property type="match status" value="2"/>
</dbReference>
<feature type="transmembrane region" description="Helical" evidence="1">
    <location>
        <begin position="254"/>
        <end position="277"/>
    </location>
</feature>
<keyword evidence="4" id="KW-1185">Reference proteome</keyword>
<keyword evidence="1" id="KW-0472">Membrane</keyword>
<dbReference type="SMART" id="SM00409">
    <property type="entry name" value="IG"/>
    <property type="match status" value="2"/>
</dbReference>
<evidence type="ECO:0000256" key="1">
    <source>
        <dbReference type="SAM" id="Phobius"/>
    </source>
</evidence>
<dbReference type="PANTHER" id="PTHR46484:SF7">
    <property type="entry name" value="MYELIN-ASSOCIATED GLYCOPROTEIN-LIKE-RELATED"/>
    <property type="match status" value="1"/>
</dbReference>
<sequence length="295" mass="33003">MVNMFNIFESTSCVHSGAAGTYKDITIDPEVADVVEGVGKNFTCTVFHSCKDQAPAFTWNYKDVPETVGTKKGPSLTWATYSNILYIASLEDDGKKLTCTATFPGGEITNSIVLQVQRHVPKVVDPFENDTVHIFEANVAPKISALTRSCVVIPCTFQTGDMPIMRLRGLWYTSNGEYVYHTGRSNIMDNFKGRTKLLGNPDEQNCTLEIDNVQVHDNGPFCFHAEKGNDKYRFNHSCVFIIMKGYEGLGMDTVGLYIILPLFSFLLLSVVIGIIIYRTRVQKKTSDEPTPERRQ</sequence>
<dbReference type="PROSITE" id="PS50835">
    <property type="entry name" value="IG_LIKE"/>
    <property type="match status" value="1"/>
</dbReference>
<dbReference type="InterPro" id="IPR007110">
    <property type="entry name" value="Ig-like_dom"/>
</dbReference>
<protein>
    <recommendedName>
        <fullName evidence="2">Ig-like domain-containing protein</fullName>
    </recommendedName>
</protein>